<dbReference type="FunFam" id="3.40.50.12780:FF:000016">
    <property type="entry name" value="Phenylacetate-coenzyme A ligase"/>
    <property type="match status" value="1"/>
</dbReference>
<dbReference type="AlphaFoldDB" id="A0A9D1NHK4"/>
<dbReference type="Gene3D" id="3.40.50.12780">
    <property type="entry name" value="N-terminal domain of ligase-like"/>
    <property type="match status" value="1"/>
</dbReference>
<keyword evidence="2 9" id="KW-0436">Ligase</keyword>
<dbReference type="Pfam" id="PF00501">
    <property type="entry name" value="AMP-binding"/>
    <property type="match status" value="1"/>
</dbReference>
<comment type="catalytic activity">
    <reaction evidence="9">
        <text>2-phenylacetate + ATP + CoA = phenylacetyl-CoA + AMP + diphosphate</text>
        <dbReference type="Rhea" id="RHEA:20956"/>
        <dbReference type="ChEBI" id="CHEBI:18401"/>
        <dbReference type="ChEBI" id="CHEBI:30616"/>
        <dbReference type="ChEBI" id="CHEBI:33019"/>
        <dbReference type="ChEBI" id="CHEBI:57287"/>
        <dbReference type="ChEBI" id="CHEBI:57390"/>
        <dbReference type="ChEBI" id="CHEBI:456215"/>
        <dbReference type="EC" id="6.2.1.30"/>
    </reaction>
</comment>
<accession>A0A9D1NHK4</accession>
<dbReference type="SUPFAM" id="SSF56801">
    <property type="entry name" value="Acetyl-CoA synthetase-like"/>
    <property type="match status" value="1"/>
</dbReference>
<evidence type="ECO:0000313" key="13">
    <source>
        <dbReference type="Proteomes" id="UP000886743"/>
    </source>
</evidence>
<comment type="pathway">
    <text evidence="4 9">Aromatic compound metabolism; phenylacetate degradation.</text>
</comment>
<dbReference type="GO" id="GO:0010124">
    <property type="term" value="P:phenylacetate catabolic process"/>
    <property type="evidence" value="ECO:0007669"/>
    <property type="project" value="UniProtKB-UniRule"/>
</dbReference>
<feature type="domain" description="AMP-dependent ligase C-terminal" evidence="11">
    <location>
        <begin position="334"/>
        <end position="430"/>
    </location>
</feature>
<dbReference type="EC" id="6.2.1.30" evidence="6 9"/>
<proteinExistence type="inferred from homology"/>
<evidence type="ECO:0000256" key="7">
    <source>
        <dbReference type="ARBA" id="ARBA00068695"/>
    </source>
</evidence>
<evidence type="ECO:0000259" key="10">
    <source>
        <dbReference type="Pfam" id="PF00501"/>
    </source>
</evidence>
<name>A0A9D1NHK4_9FIRM</name>
<sequence>MIWNEQVECADRAFFEQTTMERLRDVVKRCYDNVPFYKKALDSVGVKPEDIHSLKDYQKVPFTVKNDLRDNYPYGLFAVPKRDIVRIHGSSGTTGKPIIVGYTKGDLDVWKECISRLIYMAGGSADDIAQICFGYGLFTGAFGLHQGLENVGATVIPMSTGNTEKQLMIMKDLGTTLLVATPSYAMYISEVMEEKGYKPEDFQLRIGMLGAEGHTEQMRREIEKRLGIKVTENYGLSEVMGPGVCGECEYQDGMHINEDHFLIEIIDPETGEVLPDGEKGEVVITTLTKQGIPMLRYRTRDISYIMTEPCKCGRTTKKLAKIQGRSDDMLIIKGVNVFPSQVESVLVGMEHISPHYLLVVTKKGYTDALEVRVELADESLLEKFSALEELEKTVKQKIHTVLGIDAKVRLVEPKSIERFVGKAKRVLDLRGEQTK</sequence>
<dbReference type="InterPro" id="IPR045851">
    <property type="entry name" value="AMP-bd_C_sf"/>
</dbReference>
<evidence type="ECO:0000256" key="6">
    <source>
        <dbReference type="ARBA" id="ARBA00066629"/>
    </source>
</evidence>
<dbReference type="Proteomes" id="UP000886743">
    <property type="component" value="Unassembled WGS sequence"/>
</dbReference>
<dbReference type="CDD" id="cd05913">
    <property type="entry name" value="PaaK"/>
    <property type="match status" value="1"/>
</dbReference>
<evidence type="ECO:0000256" key="3">
    <source>
        <dbReference type="ARBA" id="ARBA00022741"/>
    </source>
</evidence>
<dbReference type="InterPro" id="IPR042099">
    <property type="entry name" value="ANL_N_sf"/>
</dbReference>
<gene>
    <name evidence="12" type="ORF">IAC74_05400</name>
</gene>
<dbReference type="PANTHER" id="PTHR43439">
    <property type="entry name" value="PHENYLACETATE-COENZYME A LIGASE"/>
    <property type="match status" value="1"/>
</dbReference>
<evidence type="ECO:0000256" key="9">
    <source>
        <dbReference type="PIRNR" id="PIRNR006444"/>
    </source>
</evidence>
<reference evidence="12" key="1">
    <citation type="submission" date="2020-10" db="EMBL/GenBank/DDBJ databases">
        <authorList>
            <person name="Gilroy R."/>
        </authorList>
    </citation>
    <scope>NUCLEOTIDE SEQUENCE</scope>
    <source>
        <strain evidence="12">4920</strain>
    </source>
</reference>
<evidence type="ECO:0000256" key="5">
    <source>
        <dbReference type="ARBA" id="ARBA00061566"/>
    </source>
</evidence>
<dbReference type="PIRSF" id="PIRSF006444">
    <property type="entry name" value="PaaK"/>
    <property type="match status" value="1"/>
</dbReference>
<dbReference type="InterPro" id="IPR051414">
    <property type="entry name" value="Adenylate-forming_Reductase"/>
</dbReference>
<comment type="similarity">
    <text evidence="5 9">Belongs to the phenylacetyl-CoA ligase family.</text>
</comment>
<dbReference type="GO" id="GO:0047475">
    <property type="term" value="F:phenylacetate-CoA ligase activity"/>
    <property type="evidence" value="ECO:0007669"/>
    <property type="project" value="UniProtKB-EC"/>
</dbReference>
<comment type="subunit">
    <text evidence="1">Monomer.</text>
</comment>
<organism evidence="12 13">
    <name type="scientific">Candidatus Aphodoplasma excrementigallinarum</name>
    <dbReference type="NCBI Taxonomy" id="2840673"/>
    <lineage>
        <taxon>Bacteria</taxon>
        <taxon>Bacillati</taxon>
        <taxon>Bacillota</taxon>
        <taxon>Clostridia</taxon>
        <taxon>Eubacteriales</taxon>
        <taxon>Candidatus Aphodoplasma</taxon>
    </lineage>
</organism>
<evidence type="ECO:0000256" key="8">
    <source>
        <dbReference type="ARBA" id="ARBA00075111"/>
    </source>
</evidence>
<protein>
    <recommendedName>
        <fullName evidence="7 9">Phenylacetate-coenzyme A ligase</fullName>
        <ecNumber evidence="6 9">6.2.1.30</ecNumber>
    </recommendedName>
    <alternativeName>
        <fullName evidence="8 9">Phenylacetyl-CoA ligase</fullName>
    </alternativeName>
</protein>
<evidence type="ECO:0000256" key="4">
    <source>
        <dbReference type="ARBA" id="ARBA00060591"/>
    </source>
</evidence>
<dbReference type="PANTHER" id="PTHR43439:SF1">
    <property type="entry name" value="PHENYLACETATE-COENZYME A LIGASE"/>
    <property type="match status" value="1"/>
</dbReference>
<dbReference type="EMBL" id="DVOF01000156">
    <property type="protein sequence ID" value="HIV02991.1"/>
    <property type="molecule type" value="Genomic_DNA"/>
</dbReference>
<dbReference type="GO" id="GO:0000166">
    <property type="term" value="F:nucleotide binding"/>
    <property type="evidence" value="ECO:0007669"/>
    <property type="project" value="UniProtKB-KW"/>
</dbReference>
<reference evidence="12" key="2">
    <citation type="journal article" date="2021" name="PeerJ">
        <title>Extensive microbial diversity within the chicken gut microbiome revealed by metagenomics and culture.</title>
        <authorList>
            <person name="Gilroy R."/>
            <person name="Ravi A."/>
            <person name="Getino M."/>
            <person name="Pursley I."/>
            <person name="Horton D.L."/>
            <person name="Alikhan N.F."/>
            <person name="Baker D."/>
            <person name="Gharbi K."/>
            <person name="Hall N."/>
            <person name="Watson M."/>
            <person name="Adriaenssens E.M."/>
            <person name="Foster-Nyarko E."/>
            <person name="Jarju S."/>
            <person name="Secka A."/>
            <person name="Antonio M."/>
            <person name="Oren A."/>
            <person name="Chaudhuri R.R."/>
            <person name="La Ragione R."/>
            <person name="Hildebrand F."/>
            <person name="Pallen M.J."/>
        </authorList>
    </citation>
    <scope>NUCLEOTIDE SEQUENCE</scope>
    <source>
        <strain evidence="12">4920</strain>
    </source>
</reference>
<feature type="domain" description="AMP-dependent synthetase/ligase" evidence="10">
    <location>
        <begin position="78"/>
        <end position="285"/>
    </location>
</feature>
<evidence type="ECO:0000313" key="12">
    <source>
        <dbReference type="EMBL" id="HIV02991.1"/>
    </source>
</evidence>
<dbReference type="InterPro" id="IPR000873">
    <property type="entry name" value="AMP-dep_synth/lig_dom"/>
</dbReference>
<evidence type="ECO:0000256" key="1">
    <source>
        <dbReference type="ARBA" id="ARBA00011245"/>
    </source>
</evidence>
<evidence type="ECO:0000259" key="11">
    <source>
        <dbReference type="Pfam" id="PF14535"/>
    </source>
</evidence>
<dbReference type="Pfam" id="PF14535">
    <property type="entry name" value="AMP-binding_C_2"/>
    <property type="match status" value="1"/>
</dbReference>
<dbReference type="Gene3D" id="3.30.300.30">
    <property type="match status" value="1"/>
</dbReference>
<evidence type="ECO:0000256" key="2">
    <source>
        <dbReference type="ARBA" id="ARBA00022598"/>
    </source>
</evidence>
<dbReference type="InterPro" id="IPR028154">
    <property type="entry name" value="AMP-dep_Lig_C"/>
</dbReference>
<comment type="function">
    <text evidence="9">Catalyzes the activation of phenylacetic acid (PA) to phenylacetyl-CoA (PA-CoA).</text>
</comment>
<keyword evidence="3 9" id="KW-0547">Nucleotide-binding</keyword>
<dbReference type="InterPro" id="IPR011880">
    <property type="entry name" value="PA_CoA_ligase"/>
</dbReference>
<comment type="caution">
    <text evidence="12">The sequence shown here is derived from an EMBL/GenBank/DDBJ whole genome shotgun (WGS) entry which is preliminary data.</text>
</comment>